<dbReference type="RefSeq" id="WP_152158743.1">
    <property type="nucleotide sequence ID" value="NZ_WEHX01000066.1"/>
</dbReference>
<keyword evidence="1" id="KW-0732">Signal</keyword>
<reference evidence="2 3" key="1">
    <citation type="submission" date="2019-10" db="EMBL/GenBank/DDBJ databases">
        <title>Genome diversity of Sutterella seckii.</title>
        <authorList>
            <person name="Chaplin A.V."/>
            <person name="Sokolova S.R."/>
            <person name="Mosin K.A."/>
            <person name="Ivanova E.L."/>
            <person name="Kochetkova T.O."/>
            <person name="Goltsov A.Y."/>
            <person name="Trofimov D.Y."/>
            <person name="Efimov B.A."/>
        </authorList>
    </citation>
    <scope>NUCLEOTIDE SEQUENCE [LARGE SCALE GENOMIC DNA]</scope>
    <source>
        <strain evidence="2 3">ASD393</strain>
    </source>
</reference>
<feature type="chain" id="PRO_5026010254" evidence="1">
    <location>
        <begin position="23"/>
        <end position="79"/>
    </location>
</feature>
<dbReference type="Proteomes" id="UP000430564">
    <property type="component" value="Unassembled WGS sequence"/>
</dbReference>
<organism evidence="2 3">
    <name type="scientific">Sutterella seckii</name>
    <dbReference type="NCBI Taxonomy" id="1944635"/>
    <lineage>
        <taxon>Bacteria</taxon>
        <taxon>Pseudomonadati</taxon>
        <taxon>Pseudomonadota</taxon>
        <taxon>Betaproteobacteria</taxon>
        <taxon>Burkholderiales</taxon>
        <taxon>Sutterellaceae</taxon>
        <taxon>Sutterella</taxon>
    </lineage>
</organism>
<comment type="caution">
    <text evidence="2">The sequence shown here is derived from an EMBL/GenBank/DDBJ whole genome shotgun (WGS) entry which is preliminary data.</text>
</comment>
<dbReference type="EMBL" id="WEHX01000066">
    <property type="protein sequence ID" value="KAB7656832.1"/>
    <property type="molecule type" value="Genomic_DNA"/>
</dbReference>
<sequence length="79" mass="8227">MKNAFKVLVLCAAAAAAGLAHADADQTKLYDPMSAKEKVVVNVDLLGKDGNTAVGQVVAVNTPYGVAFYPNLKGHLLVE</sequence>
<feature type="signal peptide" evidence="1">
    <location>
        <begin position="1"/>
        <end position="22"/>
    </location>
</feature>
<proteinExistence type="predicted"/>
<evidence type="ECO:0000256" key="1">
    <source>
        <dbReference type="SAM" id="SignalP"/>
    </source>
</evidence>
<evidence type="ECO:0000313" key="3">
    <source>
        <dbReference type="Proteomes" id="UP000430564"/>
    </source>
</evidence>
<name>A0A6I1EWC1_9BURK</name>
<dbReference type="AlphaFoldDB" id="A0A6I1EWC1"/>
<evidence type="ECO:0000313" key="2">
    <source>
        <dbReference type="EMBL" id="KAB7656832.1"/>
    </source>
</evidence>
<accession>A0A6I1EWC1</accession>
<gene>
    <name evidence="2" type="ORF">GBM95_08700</name>
</gene>
<protein>
    <submittedName>
        <fullName evidence="2">Uncharacterized protein</fullName>
    </submittedName>
</protein>
<dbReference type="OrthoDB" id="5431326at2"/>